<feature type="region of interest" description="Disordered" evidence="1">
    <location>
        <begin position="1"/>
        <end position="192"/>
    </location>
</feature>
<evidence type="ECO:0000256" key="1">
    <source>
        <dbReference type="SAM" id="MobiDB-lite"/>
    </source>
</evidence>
<evidence type="ECO:0000313" key="3">
    <source>
        <dbReference type="Proteomes" id="UP000030645"/>
    </source>
</evidence>
<name>W9RDR8_9ROSA</name>
<organism evidence="2 3">
    <name type="scientific">Morus notabilis</name>
    <dbReference type="NCBI Taxonomy" id="981085"/>
    <lineage>
        <taxon>Eukaryota</taxon>
        <taxon>Viridiplantae</taxon>
        <taxon>Streptophyta</taxon>
        <taxon>Embryophyta</taxon>
        <taxon>Tracheophyta</taxon>
        <taxon>Spermatophyta</taxon>
        <taxon>Magnoliopsida</taxon>
        <taxon>eudicotyledons</taxon>
        <taxon>Gunneridae</taxon>
        <taxon>Pentapetalae</taxon>
        <taxon>rosids</taxon>
        <taxon>fabids</taxon>
        <taxon>Rosales</taxon>
        <taxon>Moraceae</taxon>
        <taxon>Moreae</taxon>
        <taxon>Morus</taxon>
    </lineage>
</organism>
<feature type="compositionally biased region" description="Polar residues" evidence="1">
    <location>
        <begin position="85"/>
        <end position="105"/>
    </location>
</feature>
<feature type="compositionally biased region" description="Polar residues" evidence="1">
    <location>
        <begin position="133"/>
        <end position="159"/>
    </location>
</feature>
<feature type="compositionally biased region" description="Polar residues" evidence="1">
    <location>
        <begin position="46"/>
        <end position="55"/>
    </location>
</feature>
<proteinExistence type="predicted"/>
<sequence>MAMAAQKPFEAPPEYSTDLPDLSVLRLDSPRQYGSFGDGNSHKRPSLTSINSQQPKPKKLFQSSPHSAPAPASASAQEAVSSGSGISSNAFRSAKNAPNSESATPCSAKGSVPPTGCSSLPPRPPRHRPCNSVLASPSGISSNASGLPKNAHNSESATPCSAKGYVPPTGCSSLPPRPPPLRRLKSRVLFNV</sequence>
<dbReference type="AlphaFoldDB" id="W9RDR8"/>
<reference evidence="3" key="1">
    <citation type="submission" date="2013-01" db="EMBL/GenBank/DDBJ databases">
        <title>Draft Genome Sequence of a Mulberry Tree, Morus notabilis C.K. Schneid.</title>
        <authorList>
            <person name="He N."/>
            <person name="Zhao S."/>
        </authorList>
    </citation>
    <scope>NUCLEOTIDE SEQUENCE</scope>
</reference>
<gene>
    <name evidence="2" type="ORF">L484_001214</name>
</gene>
<keyword evidence="3" id="KW-1185">Reference proteome</keyword>
<feature type="compositionally biased region" description="Low complexity" evidence="1">
    <location>
        <begin position="63"/>
        <end position="84"/>
    </location>
</feature>
<protein>
    <submittedName>
        <fullName evidence="2">Uncharacterized protein</fullName>
    </submittedName>
</protein>
<dbReference type="EMBL" id="KE344897">
    <property type="protein sequence ID" value="EXB84764.1"/>
    <property type="molecule type" value="Genomic_DNA"/>
</dbReference>
<accession>W9RDR8</accession>
<dbReference type="Proteomes" id="UP000030645">
    <property type="component" value="Unassembled WGS sequence"/>
</dbReference>
<evidence type="ECO:0000313" key="2">
    <source>
        <dbReference type="EMBL" id="EXB84764.1"/>
    </source>
</evidence>